<name>A0A6M3LQS1_9ZZZZ</name>
<protein>
    <submittedName>
        <fullName evidence="1">Uncharacterized protein</fullName>
    </submittedName>
</protein>
<accession>A0A6M3LQS1</accession>
<reference evidence="1" key="1">
    <citation type="submission" date="2020-03" db="EMBL/GenBank/DDBJ databases">
        <title>The deep terrestrial virosphere.</title>
        <authorList>
            <person name="Holmfeldt K."/>
            <person name="Nilsson E."/>
            <person name="Simone D."/>
            <person name="Lopez-Fernandez M."/>
            <person name="Wu X."/>
            <person name="de Brujin I."/>
            <person name="Lundin D."/>
            <person name="Andersson A."/>
            <person name="Bertilsson S."/>
            <person name="Dopson M."/>
        </authorList>
    </citation>
    <scope>NUCLEOTIDE SEQUENCE</scope>
    <source>
        <strain evidence="1">MM415B06047</strain>
    </source>
</reference>
<evidence type="ECO:0000313" key="1">
    <source>
        <dbReference type="EMBL" id="QJA97636.1"/>
    </source>
</evidence>
<gene>
    <name evidence="1" type="ORF">MM415B06047_0009</name>
</gene>
<dbReference type="AlphaFoldDB" id="A0A6M3LQS1"/>
<proteinExistence type="predicted"/>
<sequence length="53" mass="5924">MSKINVWKVDKQAIGLQHKSATSTTIVHLSKTEAKKLRDDITELLSVTNKSTE</sequence>
<dbReference type="EMBL" id="MT143511">
    <property type="protein sequence ID" value="QJA97636.1"/>
    <property type="molecule type" value="Genomic_DNA"/>
</dbReference>
<organism evidence="1">
    <name type="scientific">viral metagenome</name>
    <dbReference type="NCBI Taxonomy" id="1070528"/>
    <lineage>
        <taxon>unclassified sequences</taxon>
        <taxon>metagenomes</taxon>
        <taxon>organismal metagenomes</taxon>
    </lineage>
</organism>